<evidence type="ECO:0000256" key="1">
    <source>
        <dbReference type="ARBA" id="ARBA00005582"/>
    </source>
</evidence>
<dbReference type="InterPro" id="IPR003565">
    <property type="entry name" value="Tetra_PHTase"/>
</dbReference>
<dbReference type="GO" id="GO:0000166">
    <property type="term" value="F:nucleotide binding"/>
    <property type="evidence" value="ECO:0007669"/>
    <property type="project" value="UniProtKB-KW"/>
</dbReference>
<protein>
    <recommendedName>
        <fullName evidence="2">Bis(5'-nucleosyl)-tetraphosphatase [asymmetrical]</fullName>
    </recommendedName>
    <alternativeName>
        <fullName evidence="5">Diadenosine 5',5'''-P1,P4-tetraphosphate asymmetrical hydrolase</fullName>
    </alternativeName>
</protein>
<dbReference type="SUPFAM" id="SSF55811">
    <property type="entry name" value="Nudix"/>
    <property type="match status" value="1"/>
</dbReference>
<dbReference type="Proteomes" id="UP000186922">
    <property type="component" value="Unassembled WGS sequence"/>
</dbReference>
<evidence type="ECO:0000256" key="3">
    <source>
        <dbReference type="ARBA" id="ARBA00022741"/>
    </source>
</evidence>
<dbReference type="PANTHER" id="PTHR21340:SF0">
    <property type="entry name" value="BIS(5'-NUCLEOSYL)-TETRAPHOSPHATASE [ASYMMETRICAL]"/>
    <property type="match status" value="1"/>
</dbReference>
<dbReference type="PROSITE" id="PS51462">
    <property type="entry name" value="NUDIX"/>
    <property type="match status" value="1"/>
</dbReference>
<dbReference type="Pfam" id="PF00293">
    <property type="entry name" value="NUDIX"/>
    <property type="match status" value="1"/>
</dbReference>
<organism evidence="7 8">
    <name type="scientific">Ramazzottius varieornatus</name>
    <name type="common">Water bear</name>
    <name type="synonym">Tardigrade</name>
    <dbReference type="NCBI Taxonomy" id="947166"/>
    <lineage>
        <taxon>Eukaryota</taxon>
        <taxon>Metazoa</taxon>
        <taxon>Ecdysozoa</taxon>
        <taxon>Tardigrada</taxon>
        <taxon>Eutardigrada</taxon>
        <taxon>Parachela</taxon>
        <taxon>Hypsibioidea</taxon>
        <taxon>Ramazzottiidae</taxon>
        <taxon>Ramazzottius</taxon>
    </lineage>
</organism>
<comment type="similarity">
    <text evidence="1">Belongs to the Nudix hydrolase family.</text>
</comment>
<dbReference type="InterPro" id="IPR020084">
    <property type="entry name" value="NUDIX_hydrolase_CS"/>
</dbReference>
<dbReference type="GO" id="GO:0006754">
    <property type="term" value="P:ATP biosynthetic process"/>
    <property type="evidence" value="ECO:0007669"/>
    <property type="project" value="TreeGrafter"/>
</dbReference>
<keyword evidence="3" id="KW-0547">Nucleotide-binding</keyword>
<evidence type="ECO:0000313" key="8">
    <source>
        <dbReference type="Proteomes" id="UP000186922"/>
    </source>
</evidence>
<evidence type="ECO:0000259" key="6">
    <source>
        <dbReference type="PROSITE" id="PS51462"/>
    </source>
</evidence>
<accession>A0A1D1VXB8</accession>
<keyword evidence="8" id="KW-1185">Reference proteome</keyword>
<keyword evidence="4" id="KW-0378">Hydrolase</keyword>
<dbReference type="Gene3D" id="3.90.79.10">
    <property type="entry name" value="Nucleoside Triphosphate Pyrophosphohydrolase"/>
    <property type="match status" value="1"/>
</dbReference>
<dbReference type="OrthoDB" id="276276at2759"/>
<dbReference type="GO" id="GO:0006167">
    <property type="term" value="P:AMP biosynthetic process"/>
    <property type="evidence" value="ECO:0007669"/>
    <property type="project" value="TreeGrafter"/>
</dbReference>
<evidence type="ECO:0000256" key="4">
    <source>
        <dbReference type="ARBA" id="ARBA00022801"/>
    </source>
</evidence>
<proteinExistence type="inferred from homology"/>
<sequence>MQAAGIIVYKEIEQKVLILLLQTSYGEHHWTPPKGTRSFPKMILSPILRHNMSYQQVVSGFVDGNEEPLTAAYRETEEEAGLRRSDLVLHEDFKKTLNYFDPSKQKNKCVIYWLAKVASNEVTVKLSSEHRDFKWLELPEACALAGHSDMAELFQSAADFLKRKHESFPAK</sequence>
<dbReference type="PROSITE" id="PS00893">
    <property type="entry name" value="NUDIX_BOX"/>
    <property type="match status" value="1"/>
</dbReference>
<evidence type="ECO:0000256" key="5">
    <source>
        <dbReference type="ARBA" id="ARBA00032644"/>
    </source>
</evidence>
<dbReference type="GO" id="GO:0004081">
    <property type="term" value="F:bis(5'-nucleosyl)-tetraphosphatase (asymmetrical) activity"/>
    <property type="evidence" value="ECO:0007669"/>
    <property type="project" value="TreeGrafter"/>
</dbReference>
<dbReference type="AlphaFoldDB" id="A0A1D1VXB8"/>
<comment type="caution">
    <text evidence="7">The sequence shown here is derived from an EMBL/GenBank/DDBJ whole genome shotgun (WGS) entry which is preliminary data.</text>
</comment>
<feature type="domain" description="Nudix hydrolase" evidence="6">
    <location>
        <begin position="1"/>
        <end position="158"/>
    </location>
</feature>
<dbReference type="InterPro" id="IPR051325">
    <property type="entry name" value="Nudix_hydrolase_domain"/>
</dbReference>
<gene>
    <name evidence="7" type="primary">RvY_16120</name>
    <name evidence="7" type="synonym">RvY_16120.1</name>
    <name evidence="7" type="ORF">RvY_16120-1</name>
</gene>
<dbReference type="PANTHER" id="PTHR21340">
    <property type="entry name" value="DIADENOSINE 5,5-P1,P4-TETRAPHOSPHATE PYROPHOSPHOHYDROLASE MUTT"/>
    <property type="match status" value="1"/>
</dbReference>
<dbReference type="STRING" id="947166.A0A1D1VXB8"/>
<evidence type="ECO:0000256" key="2">
    <source>
        <dbReference type="ARBA" id="ARBA00018911"/>
    </source>
</evidence>
<dbReference type="CDD" id="cd03428">
    <property type="entry name" value="NUDIX_Ap4A_Nudt2"/>
    <property type="match status" value="1"/>
</dbReference>
<reference evidence="7 8" key="1">
    <citation type="journal article" date="2016" name="Nat. Commun.">
        <title>Extremotolerant tardigrade genome and improved radiotolerance of human cultured cells by tardigrade-unique protein.</title>
        <authorList>
            <person name="Hashimoto T."/>
            <person name="Horikawa D.D."/>
            <person name="Saito Y."/>
            <person name="Kuwahara H."/>
            <person name="Kozuka-Hata H."/>
            <person name="Shin-I T."/>
            <person name="Minakuchi Y."/>
            <person name="Ohishi K."/>
            <person name="Motoyama A."/>
            <person name="Aizu T."/>
            <person name="Enomoto A."/>
            <person name="Kondo K."/>
            <person name="Tanaka S."/>
            <person name="Hara Y."/>
            <person name="Koshikawa S."/>
            <person name="Sagara H."/>
            <person name="Miura T."/>
            <person name="Yokobori S."/>
            <person name="Miyagawa K."/>
            <person name="Suzuki Y."/>
            <person name="Kubo T."/>
            <person name="Oyama M."/>
            <person name="Kohara Y."/>
            <person name="Fujiyama A."/>
            <person name="Arakawa K."/>
            <person name="Katayama T."/>
            <person name="Toyoda A."/>
            <person name="Kunieda T."/>
        </authorList>
    </citation>
    <scope>NUCLEOTIDE SEQUENCE [LARGE SCALE GENOMIC DNA]</scope>
    <source>
        <strain evidence="7 8">YOKOZUNA-1</strain>
    </source>
</reference>
<evidence type="ECO:0000313" key="7">
    <source>
        <dbReference type="EMBL" id="GAV06085.1"/>
    </source>
</evidence>
<dbReference type="InterPro" id="IPR015797">
    <property type="entry name" value="NUDIX_hydrolase-like_dom_sf"/>
</dbReference>
<name>A0A1D1VXB8_RAMVA</name>
<dbReference type="EMBL" id="BDGG01000013">
    <property type="protein sequence ID" value="GAV06085.1"/>
    <property type="molecule type" value="Genomic_DNA"/>
</dbReference>
<dbReference type="InterPro" id="IPR000086">
    <property type="entry name" value="NUDIX_hydrolase_dom"/>
</dbReference>